<protein>
    <recommendedName>
        <fullName evidence="3">YfmQ</fullName>
    </recommendedName>
</protein>
<evidence type="ECO:0000313" key="2">
    <source>
        <dbReference type="Proteomes" id="UP000679247"/>
    </source>
</evidence>
<name>A0ABX8FET8_9BACI</name>
<proteinExistence type="predicted"/>
<sequence length="145" mass="16763">MTWYVMAIILAGILKFATNPPSAFVAWILSKFELQPKLSANDVQVTYNGKLLAEREKLEFIDGFNNAAFLDKYFMITGTEKAYLNPETEIIPFVIHTKNGKNDMKFTIYCYKEHIDVVKLYKKKVIPYRVSSSNLQAFTIQNNDY</sequence>
<keyword evidence="2" id="KW-1185">Reference proteome</keyword>
<dbReference type="InterPro" id="IPR019723">
    <property type="entry name" value="Uncharacterised_YfmQ"/>
</dbReference>
<organism evidence="1 2">
    <name type="scientific">Cytobacillus gottheilii</name>
    <dbReference type="NCBI Taxonomy" id="859144"/>
    <lineage>
        <taxon>Bacteria</taxon>
        <taxon>Bacillati</taxon>
        <taxon>Bacillota</taxon>
        <taxon>Bacilli</taxon>
        <taxon>Bacillales</taxon>
        <taxon>Bacillaceae</taxon>
        <taxon>Cytobacillus</taxon>
    </lineage>
</organism>
<dbReference type="RefSeq" id="WP_214477968.1">
    <property type="nucleotide sequence ID" value="NZ_CP071709.1"/>
</dbReference>
<dbReference type="Pfam" id="PF10787">
    <property type="entry name" value="YfmQ"/>
    <property type="match status" value="1"/>
</dbReference>
<reference evidence="1 2" key="1">
    <citation type="submission" date="2021-03" db="EMBL/GenBank/DDBJ databases">
        <title>The first data on the complete genome of the tetrodotoxin-producing bacterium.</title>
        <authorList>
            <person name="Melnikova D.I."/>
            <person name="Nijland R."/>
            <person name="Magarlamov T.Y."/>
        </authorList>
    </citation>
    <scope>NUCLEOTIDE SEQUENCE [LARGE SCALE GENOMIC DNA]</scope>
    <source>
        <strain evidence="1 2">1839</strain>
    </source>
</reference>
<accession>A0ABX8FET8</accession>
<dbReference type="Proteomes" id="UP000679247">
    <property type="component" value="Chromosome"/>
</dbReference>
<dbReference type="EMBL" id="CP071709">
    <property type="protein sequence ID" value="QVY62515.1"/>
    <property type="molecule type" value="Genomic_DNA"/>
</dbReference>
<evidence type="ECO:0008006" key="3">
    <source>
        <dbReference type="Google" id="ProtNLM"/>
    </source>
</evidence>
<gene>
    <name evidence="1" type="ORF">J1899_05430</name>
</gene>
<evidence type="ECO:0000313" key="1">
    <source>
        <dbReference type="EMBL" id="QVY62515.1"/>
    </source>
</evidence>